<evidence type="ECO:0000256" key="3">
    <source>
        <dbReference type="ARBA" id="ARBA00022603"/>
    </source>
</evidence>
<keyword evidence="2 6" id="KW-0698">rRNA processing</keyword>
<evidence type="ECO:0000313" key="8">
    <source>
        <dbReference type="EMBL" id="RCU52918.1"/>
    </source>
</evidence>
<dbReference type="PANTHER" id="PTHR13393:SF0">
    <property type="entry name" value="RNA N6-ADENOSINE-METHYLTRANSFERASE METTL16"/>
    <property type="match status" value="1"/>
</dbReference>
<proteinExistence type="inferred from homology"/>
<dbReference type="AlphaFoldDB" id="A0A368NR90"/>
<dbReference type="InterPro" id="IPR010286">
    <property type="entry name" value="METTL16/RlmF"/>
</dbReference>
<comment type="similarity">
    <text evidence="6">Belongs to the methyltransferase superfamily. METTL16/RlmF family.</text>
</comment>
<comment type="catalytic activity">
    <reaction evidence="6">
        <text>adenosine(1618) in 23S rRNA + S-adenosyl-L-methionine = N(6)-methyladenosine(1618) in 23S rRNA + S-adenosyl-L-homocysteine + H(+)</text>
        <dbReference type="Rhea" id="RHEA:16497"/>
        <dbReference type="Rhea" id="RHEA-COMP:10229"/>
        <dbReference type="Rhea" id="RHEA-COMP:10231"/>
        <dbReference type="ChEBI" id="CHEBI:15378"/>
        <dbReference type="ChEBI" id="CHEBI:57856"/>
        <dbReference type="ChEBI" id="CHEBI:59789"/>
        <dbReference type="ChEBI" id="CHEBI:74411"/>
        <dbReference type="ChEBI" id="CHEBI:74449"/>
        <dbReference type="EC" id="2.1.1.181"/>
    </reaction>
</comment>
<keyword evidence="9" id="KW-1185">Reference proteome</keyword>
<keyword evidence="4 6" id="KW-0808">Transferase</keyword>
<keyword evidence="3 6" id="KW-0489">Methyltransferase</keyword>
<keyword evidence="1 6" id="KW-0963">Cytoplasm</keyword>
<dbReference type="GO" id="GO:0005737">
    <property type="term" value="C:cytoplasm"/>
    <property type="evidence" value="ECO:0007669"/>
    <property type="project" value="UniProtKB-SubCell"/>
</dbReference>
<dbReference type="HAMAP" id="MF_01848">
    <property type="entry name" value="23SrRNA_methyltr_F"/>
    <property type="match status" value="1"/>
</dbReference>
<evidence type="ECO:0000256" key="6">
    <source>
        <dbReference type="HAMAP-Rule" id="MF_01848"/>
    </source>
</evidence>
<organism evidence="8 9">
    <name type="scientific">Corallincola holothuriorum</name>
    <dbReference type="NCBI Taxonomy" id="2282215"/>
    <lineage>
        <taxon>Bacteria</taxon>
        <taxon>Pseudomonadati</taxon>
        <taxon>Pseudomonadota</taxon>
        <taxon>Gammaproteobacteria</taxon>
        <taxon>Alteromonadales</taxon>
        <taxon>Psychromonadaceae</taxon>
        <taxon>Corallincola</taxon>
    </lineage>
</organism>
<dbReference type="NCBIfam" id="NF008725">
    <property type="entry name" value="PRK11727.1"/>
    <property type="match status" value="1"/>
</dbReference>
<dbReference type="InterPro" id="IPR029063">
    <property type="entry name" value="SAM-dependent_MTases_sf"/>
</dbReference>
<protein>
    <recommendedName>
        <fullName evidence="6">Ribosomal RNA large subunit methyltransferase F</fullName>
        <ecNumber evidence="6">2.1.1.181</ecNumber>
    </recommendedName>
    <alternativeName>
        <fullName evidence="6">23S rRNA mA1618 methyltransferase</fullName>
    </alternativeName>
    <alternativeName>
        <fullName evidence="6">rRNA adenine N-6-methyltransferase</fullName>
    </alternativeName>
</protein>
<dbReference type="PANTHER" id="PTHR13393">
    <property type="entry name" value="SAM-DEPENDENT METHYLTRANSFERASE"/>
    <property type="match status" value="1"/>
</dbReference>
<evidence type="ECO:0000256" key="1">
    <source>
        <dbReference type="ARBA" id="ARBA00022490"/>
    </source>
</evidence>
<dbReference type="InterPro" id="IPR016909">
    <property type="entry name" value="rRNA_lsu_MeTfrase_F"/>
</dbReference>
<dbReference type="GO" id="GO:0070475">
    <property type="term" value="P:rRNA base methylation"/>
    <property type="evidence" value="ECO:0007669"/>
    <property type="project" value="TreeGrafter"/>
</dbReference>
<dbReference type="Proteomes" id="UP000252558">
    <property type="component" value="Unassembled WGS sequence"/>
</dbReference>
<evidence type="ECO:0000256" key="4">
    <source>
        <dbReference type="ARBA" id="ARBA00022679"/>
    </source>
</evidence>
<dbReference type="GO" id="GO:0052907">
    <property type="term" value="F:23S rRNA (adenine(1618)-N(6))-methyltransferase activity"/>
    <property type="evidence" value="ECO:0007669"/>
    <property type="project" value="UniProtKB-EC"/>
</dbReference>
<evidence type="ECO:0000256" key="7">
    <source>
        <dbReference type="SAM" id="MobiDB-lite"/>
    </source>
</evidence>
<dbReference type="SUPFAM" id="SSF53335">
    <property type="entry name" value="S-adenosyl-L-methionine-dependent methyltransferases"/>
    <property type="match status" value="1"/>
</dbReference>
<dbReference type="CDD" id="cd02440">
    <property type="entry name" value="AdoMet_MTases"/>
    <property type="match status" value="1"/>
</dbReference>
<dbReference type="PIRSF" id="PIRSF029038">
    <property type="entry name" value="Mtase_YbiN_prd"/>
    <property type="match status" value="1"/>
</dbReference>
<accession>A0A368NR90</accession>
<feature type="region of interest" description="Disordered" evidence="7">
    <location>
        <begin position="1"/>
        <end position="27"/>
    </location>
</feature>
<dbReference type="EMBL" id="QPID01000001">
    <property type="protein sequence ID" value="RCU52918.1"/>
    <property type="molecule type" value="Genomic_DNA"/>
</dbReference>
<evidence type="ECO:0000256" key="5">
    <source>
        <dbReference type="ARBA" id="ARBA00022691"/>
    </source>
</evidence>
<evidence type="ECO:0000313" key="9">
    <source>
        <dbReference type="Proteomes" id="UP000252558"/>
    </source>
</evidence>
<evidence type="ECO:0000256" key="2">
    <source>
        <dbReference type="ARBA" id="ARBA00022552"/>
    </source>
</evidence>
<name>A0A368NR90_9GAMM</name>
<comment type="caution">
    <text evidence="8">The sequence shown here is derived from an EMBL/GenBank/DDBJ whole genome shotgun (WGS) entry which is preliminary data.</text>
</comment>
<dbReference type="EC" id="2.1.1.181" evidence="6"/>
<comment type="function">
    <text evidence="6">Specifically methylates the adenine in position 1618 of 23S rRNA.</text>
</comment>
<gene>
    <name evidence="6" type="primary">rlmF</name>
    <name evidence="8" type="ORF">DU002_02850</name>
</gene>
<dbReference type="Pfam" id="PF05971">
    <property type="entry name" value="Methyltransf_10"/>
    <property type="match status" value="1"/>
</dbReference>
<dbReference type="Gene3D" id="3.40.50.150">
    <property type="entry name" value="Vaccinia Virus protein VP39"/>
    <property type="match status" value="1"/>
</dbReference>
<comment type="subcellular location">
    <subcellularLocation>
        <location evidence="6">Cytoplasm</location>
    </subcellularLocation>
</comment>
<dbReference type="RefSeq" id="WP_114336825.1">
    <property type="nucleotide sequence ID" value="NZ_QPID01000001.1"/>
</dbReference>
<feature type="compositionally biased region" description="Basic residues" evidence="7">
    <location>
        <begin position="1"/>
        <end position="11"/>
    </location>
</feature>
<sequence length="323" mass="36200">MRKNLSRNKRQSRTDSKGLHPRNKHKRGYDFPLLVKSYPPLAPHVKPNAHGNLSIPFADPKAVKALNAALLKTYYHTTDWDIPDGALCPPIPGRVDYIHYVAELLGIDEPSKGQTKDEPTISMLDIGTGASGIYPILACQTYHWHCVGSDINSQSLDNVATIINNNPSLKERFSVRLQTDKNQFFKGIIKPGDIFDISVCNPPFHASPEEARKGSQQKLNNLARHRGVDDAAGKVNIASPALNFGGQEAELWCKGGERMFLKKLIKESRDYSSQCRWFSSLVSKIDNVKPAKQWLRKLGASDIREIEMAQGNKITRVLAWTYR</sequence>
<keyword evidence="5 6" id="KW-0949">S-adenosyl-L-methionine</keyword>
<dbReference type="OrthoDB" id="1115728at2"/>
<reference evidence="8 9" key="1">
    <citation type="submission" date="2018-07" db="EMBL/GenBank/DDBJ databases">
        <title>Corallincola holothuriorum sp. nov., a new facultative anaerobe isolated from sea cucumber Apostichopus japonicus.</title>
        <authorList>
            <person name="Xia H."/>
        </authorList>
    </citation>
    <scope>NUCLEOTIDE SEQUENCE [LARGE SCALE GENOMIC DNA]</scope>
    <source>
        <strain evidence="8 9">C4</strain>
    </source>
</reference>